<accession>A0A2A5RPD6</accession>
<keyword evidence="6 7" id="KW-0804">Transcription</keyword>
<evidence type="ECO:0000256" key="2">
    <source>
        <dbReference type="ARBA" id="ARBA00014129"/>
    </source>
</evidence>
<dbReference type="RefSeq" id="WP_096816798.1">
    <property type="nucleotide sequence ID" value="NZ_JXJU01000001.1"/>
</dbReference>
<dbReference type="InterPro" id="IPR041902">
    <property type="entry name" value="CtsR_N_sf"/>
</dbReference>
<evidence type="ECO:0000259" key="9">
    <source>
        <dbReference type="Pfam" id="PF17727"/>
    </source>
</evidence>
<dbReference type="InterPro" id="IPR008463">
    <property type="entry name" value="CtsR"/>
</dbReference>
<dbReference type="InterPro" id="IPR041908">
    <property type="entry name" value="CtsR_C_sf"/>
</dbReference>
<dbReference type="Gene3D" id="1.10.1200.150">
    <property type="entry name" value="Transcriptional regulator CtsR, C-terminal domain"/>
    <property type="match status" value="1"/>
</dbReference>
<dbReference type="Proteomes" id="UP000218181">
    <property type="component" value="Unassembled WGS sequence"/>
</dbReference>
<dbReference type="EMBL" id="JXJU01000001">
    <property type="protein sequence ID" value="PCS01286.1"/>
    <property type="molecule type" value="Genomic_DNA"/>
</dbReference>
<dbReference type="InterPro" id="IPR040465">
    <property type="entry name" value="CtsR_N"/>
</dbReference>
<evidence type="ECO:0000256" key="1">
    <source>
        <dbReference type="ARBA" id="ARBA00010189"/>
    </source>
</evidence>
<evidence type="ECO:0000256" key="6">
    <source>
        <dbReference type="ARBA" id="ARBA00023163"/>
    </source>
</evidence>
<feature type="domain" description="CtsR C-terminal dimerization" evidence="9">
    <location>
        <begin position="79"/>
        <end position="142"/>
    </location>
</feature>
<proteinExistence type="inferred from homology"/>
<dbReference type="PIRSF" id="PIRSF010607">
    <property type="entry name" value="Txn_repr_CtsR"/>
    <property type="match status" value="1"/>
</dbReference>
<evidence type="ECO:0000256" key="7">
    <source>
        <dbReference type="PIRNR" id="PIRNR010607"/>
    </source>
</evidence>
<feature type="domain" description="CtsR N-terminal HTH" evidence="8">
    <location>
        <begin position="5"/>
        <end position="73"/>
    </location>
</feature>
<dbReference type="AlphaFoldDB" id="A0A2A5RPD6"/>
<dbReference type="InterPro" id="IPR041473">
    <property type="entry name" value="CtsR_C"/>
</dbReference>
<gene>
    <name evidence="10" type="ORF">RT41_GL000050</name>
</gene>
<dbReference type="Pfam" id="PF17727">
    <property type="entry name" value="CtsR_C"/>
    <property type="match status" value="1"/>
</dbReference>
<evidence type="ECO:0000256" key="3">
    <source>
        <dbReference type="ARBA" id="ARBA00022491"/>
    </source>
</evidence>
<comment type="caution">
    <text evidence="10">The sequence shown here is derived from an EMBL/GenBank/DDBJ whole genome shotgun (WGS) entry which is preliminary data.</text>
</comment>
<evidence type="ECO:0000256" key="4">
    <source>
        <dbReference type="ARBA" id="ARBA00023015"/>
    </source>
</evidence>
<evidence type="ECO:0000313" key="10">
    <source>
        <dbReference type="EMBL" id="PCS01286.1"/>
    </source>
</evidence>
<comment type="similarity">
    <text evidence="1 7">Belongs to the CtsR family.</text>
</comment>
<protein>
    <recommendedName>
        <fullName evidence="2 7">Transcriptional regulator CtsR</fullName>
    </recommendedName>
</protein>
<evidence type="ECO:0000256" key="5">
    <source>
        <dbReference type="ARBA" id="ARBA00023125"/>
    </source>
</evidence>
<keyword evidence="4 7" id="KW-0805">Transcription regulation</keyword>
<name>A0A2A5RPD6_9LACT</name>
<dbReference type="STRING" id="1291764.GCA_001311235_00557"/>
<keyword evidence="3 7" id="KW-0678">Repressor</keyword>
<dbReference type="GO" id="GO:0006355">
    <property type="term" value="P:regulation of DNA-templated transcription"/>
    <property type="evidence" value="ECO:0007669"/>
    <property type="project" value="UniProtKB-UniRule"/>
</dbReference>
<sequence length="148" mass="17153">MTTPNTSDIIEAYLRKLLEDEPEIEIKRVDLANQFDVVPSQINYVIKTRFTASKGFDVESKRGGGGYIRIVKYHYSARHEFLIDLYQKMPVSLLPSVAHDIIQLMFDEKVLSEREGNLLLLVITDEAINPLLRSQMMKKIIQRLDRDE</sequence>
<evidence type="ECO:0000259" key="8">
    <source>
        <dbReference type="Pfam" id="PF05848"/>
    </source>
</evidence>
<dbReference type="Gene3D" id="3.30.56.130">
    <property type="entry name" value="Transcriptional regulator CtsR, winged HTH domain"/>
    <property type="match status" value="1"/>
</dbReference>
<dbReference type="Pfam" id="PF05848">
    <property type="entry name" value="CtsR"/>
    <property type="match status" value="1"/>
</dbReference>
<dbReference type="OrthoDB" id="1680813at2"/>
<keyword evidence="11" id="KW-1185">Reference proteome</keyword>
<keyword evidence="5 7" id="KW-0238">DNA-binding</keyword>
<dbReference type="GO" id="GO:0003677">
    <property type="term" value="F:DNA binding"/>
    <property type="evidence" value="ECO:0007669"/>
    <property type="project" value="UniProtKB-UniRule"/>
</dbReference>
<organism evidence="10 11">
    <name type="scientific">Lactococcus fujiensis JCM 16395</name>
    <dbReference type="NCBI Taxonomy" id="1291764"/>
    <lineage>
        <taxon>Bacteria</taxon>
        <taxon>Bacillati</taxon>
        <taxon>Bacillota</taxon>
        <taxon>Bacilli</taxon>
        <taxon>Lactobacillales</taxon>
        <taxon>Streptococcaceae</taxon>
        <taxon>Lactococcus</taxon>
    </lineage>
</organism>
<evidence type="ECO:0000313" key="11">
    <source>
        <dbReference type="Proteomes" id="UP000218181"/>
    </source>
</evidence>
<reference evidence="10 11" key="1">
    <citation type="submission" date="2014-12" db="EMBL/GenBank/DDBJ databases">
        <title>Draft genome sequences of 10 type strains of Lactococcus.</title>
        <authorList>
            <person name="Sun Z."/>
            <person name="Zhong Z."/>
            <person name="Liu W."/>
            <person name="Zhang W."/>
            <person name="Zhang H."/>
        </authorList>
    </citation>
    <scope>NUCLEOTIDE SEQUENCE [LARGE SCALE GENOMIC DNA]</scope>
    <source>
        <strain evidence="10 11">JCM 16395</strain>
    </source>
</reference>